<dbReference type="SUPFAM" id="SSF47203">
    <property type="entry name" value="Acyl-CoA dehydrogenase C-terminal domain-like"/>
    <property type="match status" value="1"/>
</dbReference>
<evidence type="ECO:0000256" key="4">
    <source>
        <dbReference type="ARBA" id="ARBA00022827"/>
    </source>
</evidence>
<comment type="similarity">
    <text evidence="2">Belongs to the acyl-CoA dehydrogenase family.</text>
</comment>
<feature type="domain" description="Acyl-CoA dehydrogenase/oxidase C-terminal" evidence="5">
    <location>
        <begin position="241"/>
        <end position="370"/>
    </location>
</feature>
<evidence type="ECO:0000313" key="7">
    <source>
        <dbReference type="EMBL" id="SHL18990.1"/>
    </source>
</evidence>
<dbReference type="AlphaFoldDB" id="A0A1M6YLK1"/>
<sequence length="479" mass="53414">MTSPVNLTSADFLAQLETVIRQFDYYHYPNENMPRHHWKQLVDAGVYLPVIPRALGGRESHLELCEISRLAGYHNLALGLFLMTPLSIFTRTLVHFGSPELQQEVIHHLLTQAHIGGFAVIDPDAPSGATTMHTLWEKTSEGYHIHGRKHWQGYSHTADWWLIVAKDQANGTAGDKVDFFICKRSDGFNTTETFYPMGMRLIDFGINEVSAVVPEHNKLAIANSSFTELLGLITGGWGQWSAMATGFLTRIYEEANRFTSNRLTRAGHLKDLGFVRYKLGLIGAYRDACSELFTYVKEQTDIQDKYPREMFPIQAIKAVTSDYMYLGANEYLELCGAEGYRYSAASNFAAQAMSDARGFSILGGANDLLYSQLPQYCLQSPAAEGKGDFLEILENYAHTREALHHLGSNRHLLKQIPSGNLQLVFYGKILARLFTLQLLEGSNLTPALSEAAQACCLAEIIQLLGSFTLAEKIADKSPS</sequence>
<reference evidence="7 8" key="1">
    <citation type="submission" date="2016-11" db="EMBL/GenBank/DDBJ databases">
        <authorList>
            <person name="Jaros S."/>
            <person name="Januszkiewicz K."/>
            <person name="Wedrychowicz H."/>
        </authorList>
    </citation>
    <scope>NUCLEOTIDE SEQUENCE [LARGE SCALE GENOMIC DNA]</scope>
    <source>
        <strain evidence="7 8">DSM 27406</strain>
    </source>
</reference>
<keyword evidence="8" id="KW-1185">Reference proteome</keyword>
<keyword evidence="3" id="KW-0285">Flavoprotein</keyword>
<dbReference type="EMBL" id="FRBL01000002">
    <property type="protein sequence ID" value="SHL18990.1"/>
    <property type="molecule type" value="Genomic_DNA"/>
</dbReference>
<evidence type="ECO:0000313" key="8">
    <source>
        <dbReference type="Proteomes" id="UP000184420"/>
    </source>
</evidence>
<protein>
    <submittedName>
        <fullName evidence="7">Acyl-CoA dehydrogenase</fullName>
    </submittedName>
</protein>
<dbReference type="Pfam" id="PF00441">
    <property type="entry name" value="Acyl-CoA_dh_1"/>
    <property type="match status" value="1"/>
</dbReference>
<dbReference type="GO" id="GO:0050660">
    <property type="term" value="F:flavin adenine dinucleotide binding"/>
    <property type="evidence" value="ECO:0007669"/>
    <property type="project" value="InterPro"/>
</dbReference>
<dbReference type="Gene3D" id="2.40.110.10">
    <property type="entry name" value="Butyryl-CoA Dehydrogenase, subunit A, domain 2"/>
    <property type="match status" value="1"/>
</dbReference>
<evidence type="ECO:0000256" key="3">
    <source>
        <dbReference type="ARBA" id="ARBA00022630"/>
    </source>
</evidence>
<gene>
    <name evidence="7" type="ORF">SAMN05444266_102371</name>
</gene>
<feature type="domain" description="Acyl-CoA dehydrogenase/oxidase N-terminal" evidence="6">
    <location>
        <begin position="29"/>
        <end position="111"/>
    </location>
</feature>
<accession>A0A1M6YLK1</accession>
<dbReference type="SUPFAM" id="SSF56645">
    <property type="entry name" value="Acyl-CoA dehydrogenase NM domain-like"/>
    <property type="match status" value="1"/>
</dbReference>
<dbReference type="InterPro" id="IPR037069">
    <property type="entry name" value="AcylCoA_DH/ox_N_sf"/>
</dbReference>
<keyword evidence="4" id="KW-0274">FAD</keyword>
<dbReference type="Gene3D" id="1.20.140.10">
    <property type="entry name" value="Butyryl-CoA Dehydrogenase, subunit A, domain 3"/>
    <property type="match status" value="1"/>
</dbReference>
<dbReference type="STRING" id="1419482.SAMN05444266_102371"/>
<name>A0A1M6YLK1_9BACT</name>
<proteinExistence type="inferred from homology"/>
<comment type="cofactor">
    <cofactor evidence="1">
        <name>FAD</name>
        <dbReference type="ChEBI" id="CHEBI:57692"/>
    </cofactor>
</comment>
<dbReference type="Gene3D" id="1.10.540.10">
    <property type="entry name" value="Acyl-CoA dehydrogenase/oxidase, N-terminal domain"/>
    <property type="match status" value="1"/>
</dbReference>
<dbReference type="InterPro" id="IPR036250">
    <property type="entry name" value="AcylCo_DH-like_C"/>
</dbReference>
<dbReference type="InterPro" id="IPR009075">
    <property type="entry name" value="AcylCo_DH/oxidase_C"/>
</dbReference>
<dbReference type="Pfam" id="PF02771">
    <property type="entry name" value="Acyl-CoA_dh_N"/>
    <property type="match status" value="1"/>
</dbReference>
<dbReference type="InterPro" id="IPR046373">
    <property type="entry name" value="Acyl-CoA_Oxase/DH_mid-dom_sf"/>
</dbReference>
<dbReference type="Proteomes" id="UP000184420">
    <property type="component" value="Unassembled WGS sequence"/>
</dbReference>
<evidence type="ECO:0000256" key="2">
    <source>
        <dbReference type="ARBA" id="ARBA00009347"/>
    </source>
</evidence>
<organism evidence="7 8">
    <name type="scientific">Chitinophaga jiangningensis</name>
    <dbReference type="NCBI Taxonomy" id="1419482"/>
    <lineage>
        <taxon>Bacteria</taxon>
        <taxon>Pseudomonadati</taxon>
        <taxon>Bacteroidota</taxon>
        <taxon>Chitinophagia</taxon>
        <taxon>Chitinophagales</taxon>
        <taxon>Chitinophagaceae</taxon>
        <taxon>Chitinophaga</taxon>
    </lineage>
</organism>
<dbReference type="InterPro" id="IPR013786">
    <property type="entry name" value="AcylCoA_DH/ox_N"/>
</dbReference>
<dbReference type="GO" id="GO:0003995">
    <property type="term" value="F:acyl-CoA dehydrogenase activity"/>
    <property type="evidence" value="ECO:0007669"/>
    <property type="project" value="TreeGrafter"/>
</dbReference>
<dbReference type="RefSeq" id="WP_073079133.1">
    <property type="nucleotide sequence ID" value="NZ_FRBL01000002.1"/>
</dbReference>
<dbReference type="InterPro" id="IPR009100">
    <property type="entry name" value="AcylCoA_DH/oxidase_NM_dom_sf"/>
</dbReference>
<evidence type="ECO:0000259" key="5">
    <source>
        <dbReference type="Pfam" id="PF00441"/>
    </source>
</evidence>
<dbReference type="PANTHER" id="PTHR43884">
    <property type="entry name" value="ACYL-COA DEHYDROGENASE"/>
    <property type="match status" value="1"/>
</dbReference>
<dbReference type="PANTHER" id="PTHR43884:SF12">
    <property type="entry name" value="ISOVALERYL-COA DEHYDROGENASE, MITOCHONDRIAL-RELATED"/>
    <property type="match status" value="1"/>
</dbReference>
<evidence type="ECO:0000259" key="6">
    <source>
        <dbReference type="Pfam" id="PF02771"/>
    </source>
</evidence>
<evidence type="ECO:0000256" key="1">
    <source>
        <dbReference type="ARBA" id="ARBA00001974"/>
    </source>
</evidence>